<gene>
    <name evidence="2" type="ORF">BDY21DRAFT_346833</name>
</gene>
<feature type="region of interest" description="Disordered" evidence="1">
    <location>
        <begin position="181"/>
        <end position="206"/>
    </location>
</feature>
<keyword evidence="3" id="KW-1185">Reference proteome</keyword>
<reference evidence="2" key="1">
    <citation type="journal article" date="2020" name="Stud. Mycol.">
        <title>101 Dothideomycetes genomes: a test case for predicting lifestyles and emergence of pathogens.</title>
        <authorList>
            <person name="Haridas S."/>
            <person name="Albert R."/>
            <person name="Binder M."/>
            <person name="Bloem J."/>
            <person name="Labutti K."/>
            <person name="Salamov A."/>
            <person name="Andreopoulos B."/>
            <person name="Baker S."/>
            <person name="Barry K."/>
            <person name="Bills G."/>
            <person name="Bluhm B."/>
            <person name="Cannon C."/>
            <person name="Castanera R."/>
            <person name="Culley D."/>
            <person name="Daum C."/>
            <person name="Ezra D."/>
            <person name="Gonzalez J."/>
            <person name="Henrissat B."/>
            <person name="Kuo A."/>
            <person name="Liang C."/>
            <person name="Lipzen A."/>
            <person name="Lutzoni F."/>
            <person name="Magnuson J."/>
            <person name="Mondo S."/>
            <person name="Nolan M."/>
            <person name="Ohm R."/>
            <person name="Pangilinan J."/>
            <person name="Park H.-J."/>
            <person name="Ramirez L."/>
            <person name="Alfaro M."/>
            <person name="Sun H."/>
            <person name="Tritt A."/>
            <person name="Yoshinaga Y."/>
            <person name="Zwiers L.-H."/>
            <person name="Turgeon B."/>
            <person name="Goodwin S."/>
            <person name="Spatafora J."/>
            <person name="Crous P."/>
            <person name="Grigoriev I."/>
        </authorList>
    </citation>
    <scope>NUCLEOTIDE SEQUENCE</scope>
    <source>
        <strain evidence="2">ATCC 16933</strain>
    </source>
</reference>
<evidence type="ECO:0000313" key="3">
    <source>
        <dbReference type="Proteomes" id="UP000799766"/>
    </source>
</evidence>
<name>A0A6A6NX12_9PEZI</name>
<proteinExistence type="predicted"/>
<dbReference type="EMBL" id="MU001683">
    <property type="protein sequence ID" value="KAF2456335.1"/>
    <property type="molecule type" value="Genomic_DNA"/>
</dbReference>
<feature type="compositionally biased region" description="Low complexity" evidence="1">
    <location>
        <begin position="24"/>
        <end position="36"/>
    </location>
</feature>
<sequence length="206" mass="21208">MSASASASSAAAAASFVAMVVPNRSSAAAGPACRASASRRRGNDEWRSVGERGGPASSIQFHSVRASDKAPVSIAAVSRALATGLLPGRAPDRCCLSSSCTSSTLSLGLNNSRNTPTASLTPLALTNSSNSSPVIVSFSVPRSASLTSDPFIRGRANAANSFRHASRFPRTQCCRNLARTVSSSAPSSSSPPLEASSSPMQRWYRC</sequence>
<feature type="region of interest" description="Disordered" evidence="1">
    <location>
        <begin position="24"/>
        <end position="62"/>
    </location>
</feature>
<dbReference type="Proteomes" id="UP000799766">
    <property type="component" value="Unassembled WGS sequence"/>
</dbReference>
<organism evidence="2 3">
    <name type="scientific">Lineolata rhizophorae</name>
    <dbReference type="NCBI Taxonomy" id="578093"/>
    <lineage>
        <taxon>Eukaryota</taxon>
        <taxon>Fungi</taxon>
        <taxon>Dikarya</taxon>
        <taxon>Ascomycota</taxon>
        <taxon>Pezizomycotina</taxon>
        <taxon>Dothideomycetes</taxon>
        <taxon>Dothideomycetes incertae sedis</taxon>
        <taxon>Lineolatales</taxon>
        <taxon>Lineolataceae</taxon>
        <taxon>Lineolata</taxon>
    </lineage>
</organism>
<feature type="compositionally biased region" description="Basic and acidic residues" evidence="1">
    <location>
        <begin position="41"/>
        <end position="50"/>
    </location>
</feature>
<dbReference type="AlphaFoldDB" id="A0A6A6NX12"/>
<evidence type="ECO:0000256" key="1">
    <source>
        <dbReference type="SAM" id="MobiDB-lite"/>
    </source>
</evidence>
<protein>
    <submittedName>
        <fullName evidence="2">Uncharacterized protein</fullName>
    </submittedName>
</protein>
<evidence type="ECO:0000313" key="2">
    <source>
        <dbReference type="EMBL" id="KAF2456335.1"/>
    </source>
</evidence>
<feature type="compositionally biased region" description="Low complexity" evidence="1">
    <location>
        <begin position="182"/>
        <end position="199"/>
    </location>
</feature>
<accession>A0A6A6NX12</accession>